<dbReference type="AlphaFoldDB" id="B7SMI2"/>
<geneLocation type="mitochondrion" evidence="14"/>
<dbReference type="CTD" id="4509"/>
<keyword evidence="4 12" id="KW-0813">Transport</keyword>
<keyword evidence="5 12" id="KW-0138">CF(0)</keyword>
<reference evidence="14" key="1">
    <citation type="journal article" date="2008" name="BMC Genomics">
        <title>Comparative and phylogenomic studies on the mitochondrial genomes of Pentatomomorpha (Insecta: Hemiptera: Heteroptera).</title>
        <authorList>
            <person name="Hua J."/>
            <person name="Li M."/>
            <person name="Dong P."/>
            <person name="Cui Y."/>
            <person name="Xie Q."/>
            <person name="Bu W."/>
        </authorList>
    </citation>
    <scope>NUCLEOTIDE SEQUENCE</scope>
</reference>
<evidence type="ECO:0000256" key="10">
    <source>
        <dbReference type="ARBA" id="ARBA00023128"/>
    </source>
</evidence>
<dbReference type="Pfam" id="PF00895">
    <property type="entry name" value="ATP-synt_8"/>
    <property type="match status" value="1"/>
</dbReference>
<evidence type="ECO:0000256" key="9">
    <source>
        <dbReference type="ARBA" id="ARBA00023065"/>
    </source>
</evidence>
<keyword evidence="7 12" id="KW-0375">Hydrogen ion transport</keyword>
<comment type="subcellular location">
    <subcellularLocation>
        <location evidence="1 12">Mitochondrion membrane</location>
        <topology evidence="1 12">Single-pass membrane protein</topology>
    </subcellularLocation>
</comment>
<keyword evidence="10 12" id="KW-0496">Mitochondrion</keyword>
<keyword evidence="11 13" id="KW-0472">Membrane</keyword>
<dbReference type="GO" id="GO:0015986">
    <property type="term" value="P:proton motive force-driven ATP synthesis"/>
    <property type="evidence" value="ECO:0007669"/>
    <property type="project" value="InterPro"/>
</dbReference>
<evidence type="ECO:0000256" key="5">
    <source>
        <dbReference type="ARBA" id="ARBA00022547"/>
    </source>
</evidence>
<feature type="transmembrane region" description="Helical" evidence="13">
    <location>
        <begin position="12"/>
        <end position="31"/>
    </location>
</feature>
<comment type="similarity">
    <text evidence="2 12">Belongs to the ATPase protein 8 family.</text>
</comment>
<evidence type="ECO:0000256" key="2">
    <source>
        <dbReference type="ARBA" id="ARBA00008892"/>
    </source>
</evidence>
<organism evidence="14">
    <name type="scientific">Orius niger</name>
    <name type="common">Predatory bug</name>
    <dbReference type="NCBI Taxonomy" id="82746"/>
    <lineage>
        <taxon>Eukaryota</taxon>
        <taxon>Metazoa</taxon>
        <taxon>Ecdysozoa</taxon>
        <taxon>Arthropoda</taxon>
        <taxon>Hexapoda</taxon>
        <taxon>Insecta</taxon>
        <taxon>Pterygota</taxon>
        <taxon>Neoptera</taxon>
        <taxon>Paraneoptera</taxon>
        <taxon>Hemiptera</taxon>
        <taxon>Heteroptera</taxon>
        <taxon>Panheteroptera</taxon>
        <taxon>Cimicomorpha</taxon>
        <taxon>Anthocoridae</taxon>
        <taxon>Anthocorinae</taxon>
        <taxon>Orius</taxon>
    </lineage>
</organism>
<sequence length="51" mass="6326">MPQMAPMWWLSLYIMFILSFFMIMICMYYVFNKTISVKTSSSKKKMINWKW</sequence>
<dbReference type="RefSeq" id="YP_002727939.1">
    <property type="nucleotide sequence ID" value="NC_012429.1"/>
</dbReference>
<proteinExistence type="inferred from homology"/>
<evidence type="ECO:0000256" key="13">
    <source>
        <dbReference type="SAM" id="Phobius"/>
    </source>
</evidence>
<evidence type="ECO:0000256" key="12">
    <source>
        <dbReference type="RuleBase" id="RU003661"/>
    </source>
</evidence>
<evidence type="ECO:0000256" key="6">
    <source>
        <dbReference type="ARBA" id="ARBA00022692"/>
    </source>
</evidence>
<comment type="subunit">
    <text evidence="3">F-type ATPases have 2 components, CF(1) - the catalytic core - and CF(0) - the membrane proton channel.</text>
</comment>
<dbReference type="GO" id="GO:0031966">
    <property type="term" value="C:mitochondrial membrane"/>
    <property type="evidence" value="ECO:0007669"/>
    <property type="project" value="UniProtKB-SubCell"/>
</dbReference>
<dbReference type="InterPro" id="IPR001421">
    <property type="entry name" value="ATP8_metazoa"/>
</dbReference>
<dbReference type="GO" id="GO:0045259">
    <property type="term" value="C:proton-transporting ATP synthase complex"/>
    <property type="evidence" value="ECO:0007669"/>
    <property type="project" value="UniProtKB-KW"/>
</dbReference>
<evidence type="ECO:0000256" key="8">
    <source>
        <dbReference type="ARBA" id="ARBA00022989"/>
    </source>
</evidence>
<dbReference type="EMBL" id="EU427341">
    <property type="protein sequence ID" value="ABZ02076.1"/>
    <property type="molecule type" value="Genomic_DNA"/>
</dbReference>
<evidence type="ECO:0000256" key="3">
    <source>
        <dbReference type="ARBA" id="ARBA00011291"/>
    </source>
</evidence>
<gene>
    <name evidence="14" type="primary">ATP8</name>
</gene>
<accession>B7SMI2</accession>
<keyword evidence="9 12" id="KW-0406">Ion transport</keyword>
<keyword evidence="8 13" id="KW-1133">Transmembrane helix</keyword>
<evidence type="ECO:0000313" key="14">
    <source>
        <dbReference type="EMBL" id="ABZ02076.1"/>
    </source>
</evidence>
<evidence type="ECO:0000256" key="1">
    <source>
        <dbReference type="ARBA" id="ARBA00004304"/>
    </source>
</evidence>
<protein>
    <recommendedName>
        <fullName evidence="12">ATP synthase complex subunit 8</fullName>
    </recommendedName>
</protein>
<evidence type="ECO:0000256" key="11">
    <source>
        <dbReference type="ARBA" id="ARBA00023136"/>
    </source>
</evidence>
<name>B7SMI2_ORINI</name>
<dbReference type="GO" id="GO:0015078">
    <property type="term" value="F:proton transmembrane transporter activity"/>
    <property type="evidence" value="ECO:0007669"/>
    <property type="project" value="InterPro"/>
</dbReference>
<dbReference type="GeneID" id="7670242"/>
<evidence type="ECO:0000256" key="4">
    <source>
        <dbReference type="ARBA" id="ARBA00022448"/>
    </source>
</evidence>
<keyword evidence="6 12" id="KW-0812">Transmembrane</keyword>
<evidence type="ECO:0000256" key="7">
    <source>
        <dbReference type="ARBA" id="ARBA00022781"/>
    </source>
</evidence>